<evidence type="ECO:0000313" key="2">
    <source>
        <dbReference type="EMBL" id="CAG7649933.1"/>
    </source>
</evidence>
<keyword evidence="1" id="KW-0472">Membrane</keyword>
<feature type="transmembrane region" description="Helical" evidence="1">
    <location>
        <begin position="163"/>
        <end position="181"/>
    </location>
</feature>
<reference evidence="2" key="1">
    <citation type="submission" date="2021-06" db="EMBL/GenBank/DDBJ databases">
        <authorList>
            <person name="Arsene-Ploetze F."/>
        </authorList>
    </citation>
    <scope>NUCLEOTIDE SEQUENCE</scope>
    <source>
        <strain evidence="2">SBRY1</strain>
    </source>
</reference>
<sequence length="187" mass="19336">MATSVATPAPVTPPAATLRPLYFLRFGFAAVWAALLLASGDGLGPLSRTLLVLYPVFDVACAIVDLRSTRASRGPARALYANIALSTLTTAGLLAAVFSGTPAVLRVWAAWAVTAGLAQLLVALQRRTLPGQWPMIASGAISTLAGASFAAQSTKTSPSLHPLAGYAFLGGVFFLTSALRLRRTPGN</sequence>
<feature type="transmembrane region" description="Helical" evidence="1">
    <location>
        <begin position="46"/>
        <end position="66"/>
    </location>
</feature>
<protein>
    <submittedName>
        <fullName evidence="2">Integral membrane protein</fullName>
    </submittedName>
</protein>
<dbReference type="EMBL" id="CAJVAX010000019">
    <property type="protein sequence ID" value="CAG7649933.1"/>
    <property type="molecule type" value="Genomic_DNA"/>
</dbReference>
<dbReference type="AlphaFoldDB" id="A0A9W4MEF7"/>
<evidence type="ECO:0000313" key="3">
    <source>
        <dbReference type="Proteomes" id="UP001153328"/>
    </source>
</evidence>
<evidence type="ECO:0000256" key="1">
    <source>
        <dbReference type="SAM" id="Phobius"/>
    </source>
</evidence>
<proteinExistence type="predicted"/>
<comment type="caution">
    <text evidence="2">The sequence shown here is derived from an EMBL/GenBank/DDBJ whole genome shotgun (WGS) entry which is preliminary data.</text>
</comment>
<keyword evidence="1" id="KW-0812">Transmembrane</keyword>
<feature type="transmembrane region" description="Helical" evidence="1">
    <location>
        <begin position="105"/>
        <end position="124"/>
    </location>
</feature>
<feature type="transmembrane region" description="Helical" evidence="1">
    <location>
        <begin position="21"/>
        <end position="40"/>
    </location>
</feature>
<keyword evidence="1" id="KW-1133">Transmembrane helix</keyword>
<feature type="transmembrane region" description="Helical" evidence="1">
    <location>
        <begin position="78"/>
        <end position="99"/>
    </location>
</feature>
<dbReference type="Proteomes" id="UP001153328">
    <property type="component" value="Unassembled WGS sequence"/>
</dbReference>
<keyword evidence="3" id="KW-1185">Reference proteome</keyword>
<name>A0A9W4MEF7_9ACTN</name>
<gene>
    <name evidence="2" type="ORF">SBRY_50230</name>
</gene>
<organism evidence="2 3">
    <name type="scientific">Actinacidiphila bryophytorum</name>
    <dbReference type="NCBI Taxonomy" id="1436133"/>
    <lineage>
        <taxon>Bacteria</taxon>
        <taxon>Bacillati</taxon>
        <taxon>Actinomycetota</taxon>
        <taxon>Actinomycetes</taxon>
        <taxon>Kitasatosporales</taxon>
        <taxon>Streptomycetaceae</taxon>
        <taxon>Actinacidiphila</taxon>
    </lineage>
</organism>
<dbReference type="RefSeq" id="WP_205043833.1">
    <property type="nucleotide sequence ID" value="NZ_CAJVAX010000019.1"/>
</dbReference>
<accession>A0A9W4MEF7</accession>
<feature type="transmembrane region" description="Helical" evidence="1">
    <location>
        <begin position="133"/>
        <end position="151"/>
    </location>
</feature>